<evidence type="ECO:0000313" key="2">
    <source>
        <dbReference type="EMBL" id="PSK94198.1"/>
    </source>
</evidence>
<keyword evidence="1" id="KW-1133">Transmembrane helix</keyword>
<comment type="caution">
    <text evidence="2">The sequence shown here is derived from an EMBL/GenBank/DDBJ whole genome shotgun (WGS) entry which is preliminary data.</text>
</comment>
<dbReference type="OrthoDB" id="651989at2"/>
<feature type="transmembrane region" description="Helical" evidence="1">
    <location>
        <begin position="186"/>
        <end position="204"/>
    </location>
</feature>
<protein>
    <recommendedName>
        <fullName evidence="4">YhhN-like protein</fullName>
    </recommendedName>
</protein>
<reference evidence="2 3" key="1">
    <citation type="submission" date="2018-03" db="EMBL/GenBank/DDBJ databases">
        <title>Genomic Encyclopedia of Type Strains, Phase III (KMG-III): the genomes of soil and plant-associated and newly described type strains.</title>
        <authorList>
            <person name="Whitman W."/>
        </authorList>
    </citation>
    <scope>NUCLEOTIDE SEQUENCE [LARGE SCALE GENOMIC DNA]</scope>
    <source>
        <strain evidence="2 3">CGMCC 1.12700</strain>
    </source>
</reference>
<feature type="transmembrane region" description="Helical" evidence="1">
    <location>
        <begin position="60"/>
        <end position="77"/>
    </location>
</feature>
<gene>
    <name evidence="2" type="ORF">B0I18_101353</name>
</gene>
<proteinExistence type="predicted"/>
<keyword evidence="1" id="KW-0472">Membrane</keyword>
<feature type="transmembrane region" description="Helical" evidence="1">
    <location>
        <begin position="33"/>
        <end position="54"/>
    </location>
</feature>
<dbReference type="AlphaFoldDB" id="A0A2P8DAE2"/>
<dbReference type="Proteomes" id="UP000240572">
    <property type="component" value="Unassembled WGS sequence"/>
</dbReference>
<organism evidence="2 3">
    <name type="scientific">Taibaiella chishuiensis</name>
    <dbReference type="NCBI Taxonomy" id="1434707"/>
    <lineage>
        <taxon>Bacteria</taxon>
        <taxon>Pseudomonadati</taxon>
        <taxon>Bacteroidota</taxon>
        <taxon>Chitinophagia</taxon>
        <taxon>Chitinophagales</taxon>
        <taxon>Chitinophagaceae</taxon>
        <taxon>Taibaiella</taxon>
    </lineage>
</organism>
<feature type="transmembrane region" description="Helical" evidence="1">
    <location>
        <begin position="89"/>
        <end position="109"/>
    </location>
</feature>
<sequence length="212" mass="24731">MVPLHYLVYIAIISLAFITGLYRLRGQRTIQPVVWLLGITACSEMLCKILALTIRNNIPVYHVYQPVQFTLWAVFFCRNMQSGWKKTVFPLWLLLILFSVLNTLFIQPLNTFPGNFSKLESVVVMFWSFCLFSEFLDLPARKNIFGSSNFMICVAVMWFNLVSYLFFGLFNYYVSNPQLIRSVWSIHLFSNYTYYSLLLTAMLLKAEAPAYE</sequence>
<evidence type="ECO:0000256" key="1">
    <source>
        <dbReference type="SAM" id="Phobius"/>
    </source>
</evidence>
<accession>A0A2P8DAE2</accession>
<evidence type="ECO:0008006" key="4">
    <source>
        <dbReference type="Google" id="ProtNLM"/>
    </source>
</evidence>
<feature type="transmembrane region" description="Helical" evidence="1">
    <location>
        <begin position="150"/>
        <end position="174"/>
    </location>
</feature>
<feature type="transmembrane region" description="Helical" evidence="1">
    <location>
        <begin position="6"/>
        <end position="24"/>
    </location>
</feature>
<keyword evidence="1" id="KW-0812">Transmembrane</keyword>
<dbReference type="EMBL" id="PYGD01000001">
    <property type="protein sequence ID" value="PSK94198.1"/>
    <property type="molecule type" value="Genomic_DNA"/>
</dbReference>
<dbReference type="RefSeq" id="WP_106520922.1">
    <property type="nucleotide sequence ID" value="NZ_PYGD01000001.1"/>
</dbReference>
<keyword evidence="3" id="KW-1185">Reference proteome</keyword>
<name>A0A2P8DAE2_9BACT</name>
<evidence type="ECO:0000313" key="3">
    <source>
        <dbReference type="Proteomes" id="UP000240572"/>
    </source>
</evidence>
<feature type="transmembrane region" description="Helical" evidence="1">
    <location>
        <begin position="121"/>
        <end position="138"/>
    </location>
</feature>